<dbReference type="GeneID" id="7401900"/>
<dbReference type="SUPFAM" id="SSF50249">
    <property type="entry name" value="Nucleic acid-binding proteins"/>
    <property type="match status" value="1"/>
</dbReference>
<accession>B9LML4</accession>
<gene>
    <name evidence="2" type="ordered locus">Hlac_1005</name>
</gene>
<dbReference type="PANTHER" id="PTHR34075">
    <property type="entry name" value="BLR3430 PROTEIN"/>
    <property type="match status" value="1"/>
</dbReference>
<dbReference type="InterPro" id="IPR052513">
    <property type="entry name" value="Thioester_dehydratase-like"/>
</dbReference>
<keyword evidence="3" id="KW-1185">Reference proteome</keyword>
<evidence type="ECO:0000313" key="2">
    <source>
        <dbReference type="EMBL" id="ACM56602.1"/>
    </source>
</evidence>
<reference evidence="2 3" key="1">
    <citation type="journal article" date="2016" name="Stand. Genomic Sci.">
        <title>Complete genome sequence of the Antarctic Halorubrum lacusprofundi type strain ACAM 34.</title>
        <authorList>
            <person name="Anderson I.J."/>
            <person name="DasSarma P."/>
            <person name="Lucas S."/>
            <person name="Copeland A."/>
            <person name="Lapidus A."/>
            <person name="Del Rio T.G."/>
            <person name="Tice H."/>
            <person name="Dalin E."/>
            <person name="Bruce D.C."/>
            <person name="Goodwin L."/>
            <person name="Pitluck S."/>
            <person name="Sims D."/>
            <person name="Brettin T.S."/>
            <person name="Detter J.C."/>
            <person name="Han C.S."/>
            <person name="Larimer F."/>
            <person name="Hauser L."/>
            <person name="Land M."/>
            <person name="Ivanova N."/>
            <person name="Richardson P."/>
            <person name="Cavicchioli R."/>
            <person name="DasSarma S."/>
            <person name="Woese C.R."/>
            <person name="Kyrpides N.C."/>
        </authorList>
    </citation>
    <scope>NUCLEOTIDE SEQUENCE [LARGE SCALE GENOMIC DNA]</scope>
    <source>
        <strain evidence="3">ATCC 49239 / DSM 5036 / JCM 8891 / ACAM 34</strain>
    </source>
</reference>
<organism evidence="2 3">
    <name type="scientific">Halorubrum lacusprofundi (strain ATCC 49239 / DSM 5036 / JCM 8891 / ACAM 34)</name>
    <dbReference type="NCBI Taxonomy" id="416348"/>
    <lineage>
        <taxon>Archaea</taxon>
        <taxon>Methanobacteriati</taxon>
        <taxon>Methanobacteriota</taxon>
        <taxon>Stenosarchaea group</taxon>
        <taxon>Halobacteria</taxon>
        <taxon>Halobacteriales</taxon>
        <taxon>Haloferacaceae</taxon>
        <taxon>Halorubrum</taxon>
    </lineage>
</organism>
<dbReference type="HOGENOM" id="CLU_119412_0_0_2"/>
<dbReference type="KEGG" id="hla:Hlac_1005"/>
<evidence type="ECO:0000313" key="3">
    <source>
        <dbReference type="Proteomes" id="UP000000740"/>
    </source>
</evidence>
<dbReference type="Proteomes" id="UP000000740">
    <property type="component" value="Chromosome 1"/>
</dbReference>
<proteinExistence type="predicted"/>
<dbReference type="Gene3D" id="6.10.30.10">
    <property type="match status" value="1"/>
</dbReference>
<evidence type="ECO:0000259" key="1">
    <source>
        <dbReference type="Pfam" id="PF01796"/>
    </source>
</evidence>
<dbReference type="AlphaFoldDB" id="B9LML4"/>
<protein>
    <recommendedName>
        <fullName evidence="1">ChsH2 C-terminal OB-fold domain-containing protein</fullName>
    </recommendedName>
</protein>
<name>B9LML4_HALLT</name>
<dbReference type="eggNOG" id="arCOG01286">
    <property type="taxonomic scope" value="Archaea"/>
</dbReference>
<dbReference type="InterPro" id="IPR002878">
    <property type="entry name" value="ChsH2_C"/>
</dbReference>
<dbReference type="Pfam" id="PF01796">
    <property type="entry name" value="OB_ChsH2_C"/>
    <property type="match status" value="1"/>
</dbReference>
<dbReference type="EMBL" id="CP001365">
    <property type="protein sequence ID" value="ACM56602.1"/>
    <property type="molecule type" value="Genomic_DNA"/>
</dbReference>
<dbReference type="InterPro" id="IPR012340">
    <property type="entry name" value="NA-bd_OB-fold"/>
</dbReference>
<dbReference type="RefSeq" id="WP_015909750.1">
    <property type="nucleotide sequence ID" value="NC_012029.1"/>
</dbReference>
<dbReference type="PANTHER" id="PTHR34075:SF5">
    <property type="entry name" value="BLR3430 PROTEIN"/>
    <property type="match status" value="1"/>
</dbReference>
<feature type="domain" description="ChsH2 C-terminal OB-fold" evidence="1">
    <location>
        <begin position="51"/>
        <end position="111"/>
    </location>
</feature>
<sequence length="133" mass="13813">MSAPASNGAYDEWLDALAEGEGYALVCPDGHGSLPPRRVCPECGSATLSEEALAETGTVETYSVVHVAGPQFADDTPYVNAIADFGPVRLTGVLRGIDPATDAVEIGDRVAPGVEERVTDGEPLVVFRPADGE</sequence>